<comment type="similarity">
    <text evidence="1">Belongs to the VHL family.</text>
</comment>
<dbReference type="Pfam" id="PF01847">
    <property type="entry name" value="VHL"/>
    <property type="match status" value="1"/>
</dbReference>
<evidence type="ECO:0000313" key="4">
    <source>
        <dbReference type="EMBL" id="PSC76557.1"/>
    </source>
</evidence>
<dbReference type="EMBL" id="LHPF02000001">
    <property type="protein sequence ID" value="PSC76557.1"/>
    <property type="molecule type" value="Genomic_DNA"/>
</dbReference>
<protein>
    <submittedName>
        <fullName evidence="4">von Hippel-Lindau disease tumor suppressor</fullName>
    </submittedName>
</protein>
<evidence type="ECO:0000256" key="2">
    <source>
        <dbReference type="SAM" id="MobiDB-lite"/>
    </source>
</evidence>
<evidence type="ECO:0000259" key="3">
    <source>
        <dbReference type="Pfam" id="PF01847"/>
    </source>
</evidence>
<feature type="compositionally biased region" description="Gly residues" evidence="2">
    <location>
        <begin position="270"/>
        <end position="293"/>
    </location>
</feature>
<sequence length="337" mass="35523">MVAQLPPPHEQPLHRSLNSRVPTGVVFVNETERPVQVVWLNYAGTPHLYLTLQPGATTLQYTYCAHPWCFRAAADPAAVLTVDSQPVWYPPPRQHPPARARIREAARQPWCPAQHQHTPPAFQGSVRALLLSHRRLAVGGGGGGGVPPTPLAARKLSGLVSSQKDMGSLCTARLGAWAARLRSALRRGARQSPPPERGAQPAEEAAHALNLGDLPEELLLNIVAAAAPSVPVLVKPAVPAGVEQQGLTAEARELLFREEEEEEGSSSGASTGGSAVGSLGGTAVGRTTSGGGWRPQQRDVPAEQVLALLQQQEHPAPAPVGAHHPLQFAAAPPAPPL</sequence>
<dbReference type="SUPFAM" id="SSF49468">
    <property type="entry name" value="VHL"/>
    <property type="match status" value="1"/>
</dbReference>
<keyword evidence="5" id="KW-1185">Reference proteome</keyword>
<dbReference type="AlphaFoldDB" id="A0A2P6VR63"/>
<dbReference type="InterPro" id="IPR022772">
    <property type="entry name" value="VHL_tumour_suppress_b/a_dom"/>
</dbReference>
<dbReference type="InterPro" id="IPR024053">
    <property type="entry name" value="VHL_beta_dom"/>
</dbReference>
<evidence type="ECO:0000256" key="1">
    <source>
        <dbReference type="ARBA" id="ARBA00010057"/>
    </source>
</evidence>
<comment type="caution">
    <text evidence="4">The sequence shown here is derived from an EMBL/GenBank/DDBJ whole genome shotgun (WGS) entry which is preliminary data.</text>
</comment>
<feature type="compositionally biased region" description="Low complexity" evidence="2">
    <location>
        <begin position="302"/>
        <end position="331"/>
    </location>
</feature>
<dbReference type="OrthoDB" id="413400at2759"/>
<feature type="region of interest" description="Disordered" evidence="2">
    <location>
        <begin position="257"/>
        <end position="337"/>
    </location>
</feature>
<dbReference type="InterPro" id="IPR037140">
    <property type="entry name" value="VHL_beta_dom_sf"/>
</dbReference>
<proteinExistence type="inferred from homology"/>
<dbReference type="FunFam" id="2.60.40.780:FF:000001">
    <property type="entry name" value="von Hippel-Lindau disease tumor suppressor"/>
    <property type="match status" value="1"/>
</dbReference>
<dbReference type="Proteomes" id="UP000239649">
    <property type="component" value="Unassembled WGS sequence"/>
</dbReference>
<organism evidence="4 5">
    <name type="scientific">Micractinium conductrix</name>
    <dbReference type="NCBI Taxonomy" id="554055"/>
    <lineage>
        <taxon>Eukaryota</taxon>
        <taxon>Viridiplantae</taxon>
        <taxon>Chlorophyta</taxon>
        <taxon>core chlorophytes</taxon>
        <taxon>Trebouxiophyceae</taxon>
        <taxon>Chlorellales</taxon>
        <taxon>Chlorellaceae</taxon>
        <taxon>Chlorella clade</taxon>
        <taxon>Micractinium</taxon>
    </lineage>
</organism>
<reference evidence="4 5" key="1">
    <citation type="journal article" date="2018" name="Plant J.">
        <title>Genome sequences of Chlorella sorokiniana UTEX 1602 and Micractinium conductrix SAG 241.80: implications to maltose excretion by a green alga.</title>
        <authorList>
            <person name="Arriola M.B."/>
            <person name="Velmurugan N."/>
            <person name="Zhang Y."/>
            <person name="Plunkett M.H."/>
            <person name="Hondzo H."/>
            <person name="Barney B.M."/>
        </authorList>
    </citation>
    <scope>NUCLEOTIDE SEQUENCE [LARGE SCALE GENOMIC DNA]</scope>
    <source>
        <strain evidence="4 5">SAG 241.80</strain>
    </source>
</reference>
<name>A0A2P6VR63_9CHLO</name>
<accession>A0A2P6VR63</accession>
<gene>
    <name evidence="4" type="primary">g85</name>
    <name evidence="4" type="ORF">C2E20_0085</name>
</gene>
<dbReference type="InterPro" id="IPR036208">
    <property type="entry name" value="VHL_sf"/>
</dbReference>
<feature type="domain" description="von Hippel-Lindau disease tumour suppressor beta" evidence="3">
    <location>
        <begin position="15"/>
        <end position="78"/>
    </location>
</feature>
<dbReference type="Gene3D" id="2.60.40.780">
    <property type="entry name" value="von Hippel-Lindau disease tumour suppressor, beta domain"/>
    <property type="match status" value="1"/>
</dbReference>
<dbReference type="CDD" id="cd05468">
    <property type="entry name" value="pVHL"/>
    <property type="match status" value="1"/>
</dbReference>
<feature type="region of interest" description="Disordered" evidence="2">
    <location>
        <begin position="185"/>
        <end position="204"/>
    </location>
</feature>
<evidence type="ECO:0000313" key="5">
    <source>
        <dbReference type="Proteomes" id="UP000239649"/>
    </source>
</evidence>
<dbReference type="STRING" id="554055.A0A2P6VR63"/>